<dbReference type="AlphaFoldDB" id="A0A158B793"/>
<evidence type="ECO:0000313" key="1">
    <source>
        <dbReference type="EMBL" id="SAK65616.1"/>
    </source>
</evidence>
<accession>A0A158B793</accession>
<reference evidence="1" key="1">
    <citation type="submission" date="2016-01" db="EMBL/GenBank/DDBJ databases">
        <authorList>
            <person name="Peeters C."/>
        </authorList>
    </citation>
    <scope>NUCLEOTIDE SEQUENCE [LARGE SCALE GENOMIC DNA]</scope>
    <source>
        <strain evidence="1">LMG 29323</strain>
    </source>
</reference>
<dbReference type="RefSeq" id="WP_143328051.1">
    <property type="nucleotide sequence ID" value="NZ_FCOE02000009.1"/>
</dbReference>
<keyword evidence="2" id="KW-1185">Reference proteome</keyword>
<dbReference type="STRING" id="1777141.AWB80_03088"/>
<dbReference type="OrthoDB" id="9011013at2"/>
<gene>
    <name evidence="1" type="ORF">AWB80_03088</name>
</gene>
<comment type="caution">
    <text evidence="1">The sequence shown here is derived from an EMBL/GenBank/DDBJ whole genome shotgun (WGS) entry which is preliminary data.</text>
</comment>
<protein>
    <submittedName>
        <fullName evidence="1">Uncharacterized protein</fullName>
    </submittedName>
</protein>
<sequence length="101" mass="10989">MNCKPGDLAMIVKAPTAPGHIGKIVEVLGDLEADPTYGPCWVCRTREPVSTIRSGFITDPHIPDDWLRPVSGLPLDNDLPAEVNLPEAFKLALGIEMRAWA</sequence>
<proteinExistence type="predicted"/>
<name>A0A158B793_9BURK</name>
<evidence type="ECO:0000313" key="2">
    <source>
        <dbReference type="Proteomes" id="UP000054911"/>
    </source>
</evidence>
<dbReference type="Proteomes" id="UP000054911">
    <property type="component" value="Unassembled WGS sequence"/>
</dbReference>
<dbReference type="EMBL" id="FCOE02000009">
    <property type="protein sequence ID" value="SAK65616.1"/>
    <property type="molecule type" value="Genomic_DNA"/>
</dbReference>
<organism evidence="1 2">
    <name type="scientific">Caballeronia pedi</name>
    <dbReference type="NCBI Taxonomy" id="1777141"/>
    <lineage>
        <taxon>Bacteria</taxon>
        <taxon>Pseudomonadati</taxon>
        <taxon>Pseudomonadota</taxon>
        <taxon>Betaproteobacteria</taxon>
        <taxon>Burkholderiales</taxon>
        <taxon>Burkholderiaceae</taxon>
        <taxon>Caballeronia</taxon>
    </lineage>
</organism>